<evidence type="ECO:0000256" key="5">
    <source>
        <dbReference type="SAM" id="Phobius"/>
    </source>
</evidence>
<feature type="transmembrane region" description="Helical" evidence="5">
    <location>
        <begin position="40"/>
        <end position="60"/>
    </location>
</feature>
<dbReference type="GO" id="GO:0016020">
    <property type="term" value="C:membrane"/>
    <property type="evidence" value="ECO:0007669"/>
    <property type="project" value="UniProtKB-SubCell"/>
</dbReference>
<evidence type="ECO:0000313" key="6">
    <source>
        <dbReference type="EMBL" id="KGX83470.1"/>
    </source>
</evidence>
<dbReference type="eggNOG" id="COG1755">
    <property type="taxonomic scope" value="Bacteria"/>
</dbReference>
<dbReference type="InterPro" id="IPR007269">
    <property type="entry name" value="ICMT_MeTrfase"/>
</dbReference>
<dbReference type="Proteomes" id="UP000030403">
    <property type="component" value="Unassembled WGS sequence"/>
</dbReference>
<name>A0A0A5FXD3_9BACI</name>
<evidence type="ECO:0000256" key="4">
    <source>
        <dbReference type="ARBA" id="ARBA00023136"/>
    </source>
</evidence>
<keyword evidence="2 5" id="KW-0812">Transmembrane</keyword>
<feature type="transmembrane region" description="Helical" evidence="5">
    <location>
        <begin position="121"/>
        <end position="147"/>
    </location>
</feature>
<organism evidence="6 7">
    <name type="scientific">Pontibacillus marinus BH030004 = DSM 16465</name>
    <dbReference type="NCBI Taxonomy" id="1385511"/>
    <lineage>
        <taxon>Bacteria</taxon>
        <taxon>Bacillati</taxon>
        <taxon>Bacillota</taxon>
        <taxon>Bacilli</taxon>
        <taxon>Bacillales</taxon>
        <taxon>Bacillaceae</taxon>
        <taxon>Pontibacillus</taxon>
    </lineage>
</organism>
<protein>
    <recommendedName>
        <fullName evidence="8">Isoprenylcysteine carboxyl methyltransferase</fullName>
    </recommendedName>
</protein>
<evidence type="ECO:0008006" key="8">
    <source>
        <dbReference type="Google" id="ProtNLM"/>
    </source>
</evidence>
<gene>
    <name evidence="6" type="ORF">N783_03065</name>
</gene>
<dbReference type="EMBL" id="AVPF01000105">
    <property type="protein sequence ID" value="KGX83470.1"/>
    <property type="molecule type" value="Genomic_DNA"/>
</dbReference>
<dbReference type="Pfam" id="PF04140">
    <property type="entry name" value="ICMT"/>
    <property type="match status" value="1"/>
</dbReference>
<dbReference type="Gene3D" id="1.20.120.1630">
    <property type="match status" value="1"/>
</dbReference>
<evidence type="ECO:0000256" key="2">
    <source>
        <dbReference type="ARBA" id="ARBA00022692"/>
    </source>
</evidence>
<keyword evidence="4 5" id="KW-0472">Membrane</keyword>
<accession>A0A0A5FXD3</accession>
<feature type="transmembrane region" description="Helical" evidence="5">
    <location>
        <begin position="72"/>
        <end position="95"/>
    </location>
</feature>
<dbReference type="STRING" id="1385511.GCA_000425225_04213"/>
<dbReference type="PANTHER" id="PTHR43847:SF1">
    <property type="entry name" value="BLL3993 PROTEIN"/>
    <property type="match status" value="1"/>
</dbReference>
<sequence length="171" mass="20133">MIFIIIFLLIVLQRIVEVIIAKQNEKWMKNRGAIEHHSDHYKWIVLVHTLFFFSIMIEAFGEELVLNQWKGLLLLLFVCAQAFRVWCLVSLGRYWNTKIIVLPEAELVTRGPYKFMKHPNYVVVAIEFILIPLLFNAYATAFIFPILHGVLMKIRIPYEEKALSRDELKSN</sequence>
<comment type="subcellular location">
    <subcellularLocation>
        <location evidence="1">Membrane</location>
        <topology evidence="1">Multi-pass membrane protein</topology>
    </subcellularLocation>
</comment>
<dbReference type="InterPro" id="IPR052527">
    <property type="entry name" value="Metal_cation-efflux_comp"/>
</dbReference>
<comment type="caution">
    <text evidence="6">The sequence shown here is derived from an EMBL/GenBank/DDBJ whole genome shotgun (WGS) entry which is preliminary data.</text>
</comment>
<evidence type="ECO:0000313" key="7">
    <source>
        <dbReference type="Proteomes" id="UP000030403"/>
    </source>
</evidence>
<dbReference type="GO" id="GO:0004671">
    <property type="term" value="F:protein C-terminal S-isoprenylcysteine carboxyl O-methyltransferase activity"/>
    <property type="evidence" value="ECO:0007669"/>
    <property type="project" value="InterPro"/>
</dbReference>
<evidence type="ECO:0000256" key="3">
    <source>
        <dbReference type="ARBA" id="ARBA00022989"/>
    </source>
</evidence>
<dbReference type="PANTHER" id="PTHR43847">
    <property type="entry name" value="BLL3993 PROTEIN"/>
    <property type="match status" value="1"/>
</dbReference>
<dbReference type="AlphaFoldDB" id="A0A0A5FXD3"/>
<keyword evidence="3 5" id="KW-1133">Transmembrane helix</keyword>
<keyword evidence="7" id="KW-1185">Reference proteome</keyword>
<reference evidence="6 7" key="1">
    <citation type="submission" date="2013-08" db="EMBL/GenBank/DDBJ databases">
        <authorList>
            <person name="Huang J."/>
            <person name="Wang G."/>
        </authorList>
    </citation>
    <scope>NUCLEOTIDE SEQUENCE [LARGE SCALE GENOMIC DNA]</scope>
    <source>
        <strain evidence="6 7">BH030004</strain>
    </source>
</reference>
<proteinExistence type="predicted"/>
<evidence type="ECO:0000256" key="1">
    <source>
        <dbReference type="ARBA" id="ARBA00004141"/>
    </source>
</evidence>